<dbReference type="GO" id="GO:0003700">
    <property type="term" value="F:DNA-binding transcription factor activity"/>
    <property type="evidence" value="ECO:0007669"/>
    <property type="project" value="InterPro"/>
</dbReference>
<protein>
    <submittedName>
        <fullName evidence="6">LysR family transcriptional regulator</fullName>
    </submittedName>
</protein>
<evidence type="ECO:0000313" key="7">
    <source>
        <dbReference type="EMBL" id="MBB1123679.1"/>
    </source>
</evidence>
<dbReference type="Gene3D" id="3.40.190.290">
    <property type="match status" value="1"/>
</dbReference>
<dbReference type="PROSITE" id="PS50931">
    <property type="entry name" value="HTH_LYSR"/>
    <property type="match status" value="1"/>
</dbReference>
<dbReference type="GO" id="GO:0005829">
    <property type="term" value="C:cytosol"/>
    <property type="evidence" value="ECO:0007669"/>
    <property type="project" value="TreeGrafter"/>
</dbReference>
<feature type="domain" description="HTH lysR-type" evidence="5">
    <location>
        <begin position="1"/>
        <end position="60"/>
    </location>
</feature>
<evidence type="ECO:0000256" key="1">
    <source>
        <dbReference type="ARBA" id="ARBA00009437"/>
    </source>
</evidence>
<keyword evidence="3" id="KW-0238">DNA-binding</keyword>
<dbReference type="InterPro" id="IPR036390">
    <property type="entry name" value="WH_DNA-bd_sf"/>
</dbReference>
<comment type="similarity">
    <text evidence="1">Belongs to the LysR transcriptional regulatory family.</text>
</comment>
<gene>
    <name evidence="6" type="ORF">H5S40_02450</name>
    <name evidence="7" type="ORF">H5S41_06870</name>
</gene>
<dbReference type="SUPFAM" id="SSF53850">
    <property type="entry name" value="Periplasmic binding protein-like II"/>
    <property type="match status" value="1"/>
</dbReference>
<dbReference type="Proteomes" id="UP000547628">
    <property type="component" value="Unassembled WGS sequence"/>
</dbReference>
<dbReference type="PANTHER" id="PTHR30419:SF25">
    <property type="entry name" value="HTH-TYPE TRANSCRIPTIONAL REGULATOR YTLI"/>
    <property type="match status" value="1"/>
</dbReference>
<keyword evidence="2" id="KW-0805">Transcription regulation</keyword>
<evidence type="ECO:0000256" key="4">
    <source>
        <dbReference type="ARBA" id="ARBA00023163"/>
    </source>
</evidence>
<dbReference type="SUPFAM" id="SSF46785">
    <property type="entry name" value="Winged helix' DNA-binding domain"/>
    <property type="match status" value="1"/>
</dbReference>
<dbReference type="Gene3D" id="1.10.10.10">
    <property type="entry name" value="Winged helix-like DNA-binding domain superfamily/Winged helix DNA-binding domain"/>
    <property type="match status" value="1"/>
</dbReference>
<dbReference type="AlphaFoldDB" id="A0A7W3TQK0"/>
<dbReference type="InterPro" id="IPR000847">
    <property type="entry name" value="LysR_HTH_N"/>
</dbReference>
<keyword evidence="8" id="KW-1185">Reference proteome</keyword>
<reference evidence="8 9" key="1">
    <citation type="submission" date="2020-07" db="EMBL/GenBank/DDBJ databases">
        <title>Description of Limosilactobacillus balticus sp. nov., Limosilactobacillus agrestis sp. nov., Limosilactobacillus albertensis sp. nov., Limosilactobacillus rudii sp. nov., Limosilactobacillus fastidiosus sp. nov., five novel Limosilactobacillus species isolated from the vertebrate gastrointestinal tract, and proposal of 6 subspecies of Limosilactobacillus reuteri adapted to the gastrointestinal tract of specific vertebrate hosts.</title>
        <authorList>
            <person name="Li F."/>
            <person name="Cheng C."/>
            <person name="Zheng J."/>
            <person name="Quevedo R.M."/>
            <person name="Li J."/>
            <person name="Roos S."/>
            <person name="Gaenzle M.G."/>
            <person name="Walter J."/>
        </authorList>
    </citation>
    <scope>NUCLEOTIDE SEQUENCE [LARGE SCALE GENOMIC DNA]</scope>
    <source>
        <strain evidence="7 9">Lr3000</strain>
        <strain evidence="6 8">RRLNB_1_1</strain>
    </source>
</reference>
<dbReference type="InterPro" id="IPR005119">
    <property type="entry name" value="LysR_subst-bd"/>
</dbReference>
<evidence type="ECO:0000313" key="8">
    <source>
        <dbReference type="Proteomes" id="UP000518316"/>
    </source>
</evidence>
<dbReference type="InterPro" id="IPR050950">
    <property type="entry name" value="HTH-type_LysR_regulators"/>
</dbReference>
<evidence type="ECO:0000313" key="6">
    <source>
        <dbReference type="EMBL" id="MBB1069030.1"/>
    </source>
</evidence>
<dbReference type="RefSeq" id="WP_182597702.1">
    <property type="nucleotide sequence ID" value="NZ_JACIVC010000043.1"/>
</dbReference>
<dbReference type="EMBL" id="JACIVC010000043">
    <property type="protein sequence ID" value="MBB1069030.1"/>
    <property type="molecule type" value="Genomic_DNA"/>
</dbReference>
<comment type="caution">
    <text evidence="6">The sequence shown here is derived from an EMBL/GenBank/DDBJ whole genome shotgun (WGS) entry which is preliminary data.</text>
</comment>
<evidence type="ECO:0000256" key="3">
    <source>
        <dbReference type="ARBA" id="ARBA00023125"/>
    </source>
</evidence>
<dbReference type="Pfam" id="PF00126">
    <property type="entry name" value="HTH_1"/>
    <property type="match status" value="1"/>
</dbReference>
<dbReference type="PANTHER" id="PTHR30419">
    <property type="entry name" value="HTH-TYPE TRANSCRIPTIONAL REGULATOR YBHD"/>
    <property type="match status" value="1"/>
</dbReference>
<sequence>MNTRDLQYFVMLVKLKNYTQVAKYFNVSQPSITQAIRRLEQEFDTNLVRKDRVHRDEMITRSGHLLYKKAIAINKKIDIAHQEIARADQQQIKFGLPPIIGKMYISHIIGNLSKQLLQRIKIVSVGSHDLLAELQAGKIDIAMLGSIAPINQAGVFAQLITTRPFSIIVSEQHPLAKKKAVSFRDLTDELFINYDQQYVHKAAFQAYSTYAQINPRTAVYKVPNISWIKELVRQNKGISLMVKDAVKDEPGIVALDIEDPIPEKFYISIATREDYILSKDEQQLISQLEEITPTA</sequence>
<dbReference type="EMBL" id="JACIVD010000065">
    <property type="protein sequence ID" value="MBB1123679.1"/>
    <property type="molecule type" value="Genomic_DNA"/>
</dbReference>
<organism evidence="6 8">
    <name type="scientific">Limosilactobacillus albertensis</name>
    <dbReference type="NCBI Taxonomy" id="2759752"/>
    <lineage>
        <taxon>Bacteria</taxon>
        <taxon>Bacillati</taxon>
        <taxon>Bacillota</taxon>
        <taxon>Bacilli</taxon>
        <taxon>Lactobacillales</taxon>
        <taxon>Lactobacillaceae</taxon>
        <taxon>Limosilactobacillus</taxon>
    </lineage>
</organism>
<dbReference type="Pfam" id="PF03466">
    <property type="entry name" value="LysR_substrate"/>
    <property type="match status" value="1"/>
</dbReference>
<dbReference type="GO" id="GO:0003677">
    <property type="term" value="F:DNA binding"/>
    <property type="evidence" value="ECO:0007669"/>
    <property type="project" value="UniProtKB-KW"/>
</dbReference>
<proteinExistence type="inferred from homology"/>
<evidence type="ECO:0000259" key="5">
    <source>
        <dbReference type="PROSITE" id="PS50931"/>
    </source>
</evidence>
<accession>A0A7W3TQK0</accession>
<name>A0A7W3TQK0_9LACO</name>
<dbReference type="InterPro" id="IPR036388">
    <property type="entry name" value="WH-like_DNA-bd_sf"/>
</dbReference>
<evidence type="ECO:0000313" key="9">
    <source>
        <dbReference type="Proteomes" id="UP000547628"/>
    </source>
</evidence>
<dbReference type="Proteomes" id="UP000518316">
    <property type="component" value="Unassembled WGS sequence"/>
</dbReference>
<evidence type="ECO:0000256" key="2">
    <source>
        <dbReference type="ARBA" id="ARBA00023015"/>
    </source>
</evidence>
<keyword evidence="4" id="KW-0804">Transcription</keyword>